<dbReference type="InterPro" id="IPR036875">
    <property type="entry name" value="Znf_CCHC_sf"/>
</dbReference>
<keyword evidence="1" id="KW-0863">Zinc-finger</keyword>
<dbReference type="EMBL" id="JABXBU010000001">
    <property type="protein sequence ID" value="KAF8795550.1"/>
    <property type="molecule type" value="Genomic_DNA"/>
</dbReference>
<dbReference type="Proteomes" id="UP000807504">
    <property type="component" value="Unassembled WGS sequence"/>
</dbReference>
<proteinExistence type="predicted"/>
<dbReference type="GO" id="GO:0008270">
    <property type="term" value="F:zinc ion binding"/>
    <property type="evidence" value="ECO:0007669"/>
    <property type="project" value="UniProtKB-KW"/>
</dbReference>
<dbReference type="InterPro" id="IPR001878">
    <property type="entry name" value="Znf_CCHC"/>
</dbReference>
<keyword evidence="1" id="KW-0479">Metal-binding</keyword>
<comment type="caution">
    <text evidence="4">The sequence shown here is derived from an EMBL/GenBank/DDBJ whole genome shotgun (WGS) entry which is preliminary data.</text>
</comment>
<dbReference type="SMART" id="SM00343">
    <property type="entry name" value="ZnF_C2HC"/>
    <property type="match status" value="1"/>
</dbReference>
<gene>
    <name evidence="4" type="ORF">HNY73_000040</name>
</gene>
<dbReference type="Pfam" id="PF00098">
    <property type="entry name" value="zf-CCHC"/>
    <property type="match status" value="1"/>
</dbReference>
<evidence type="ECO:0000256" key="1">
    <source>
        <dbReference type="PROSITE-ProRule" id="PRU00047"/>
    </source>
</evidence>
<reference evidence="4" key="2">
    <citation type="submission" date="2020-06" db="EMBL/GenBank/DDBJ databases">
        <authorList>
            <person name="Sheffer M."/>
        </authorList>
    </citation>
    <scope>NUCLEOTIDE SEQUENCE</scope>
</reference>
<feature type="region of interest" description="Disordered" evidence="2">
    <location>
        <begin position="312"/>
        <end position="331"/>
    </location>
</feature>
<evidence type="ECO:0000313" key="5">
    <source>
        <dbReference type="Proteomes" id="UP000807504"/>
    </source>
</evidence>
<evidence type="ECO:0000256" key="2">
    <source>
        <dbReference type="SAM" id="MobiDB-lite"/>
    </source>
</evidence>
<evidence type="ECO:0000259" key="3">
    <source>
        <dbReference type="PROSITE" id="PS50158"/>
    </source>
</evidence>
<protein>
    <recommendedName>
        <fullName evidence="3">CCHC-type domain-containing protein</fullName>
    </recommendedName>
</protein>
<dbReference type="PROSITE" id="PS50158">
    <property type="entry name" value="ZF_CCHC"/>
    <property type="match status" value="1"/>
</dbReference>
<keyword evidence="1" id="KW-0862">Zinc</keyword>
<dbReference type="AlphaFoldDB" id="A0A8T0G0R4"/>
<evidence type="ECO:0000313" key="4">
    <source>
        <dbReference type="EMBL" id="KAF8795550.1"/>
    </source>
</evidence>
<dbReference type="SUPFAM" id="SSF57756">
    <property type="entry name" value="Retrovirus zinc finger-like domains"/>
    <property type="match status" value="1"/>
</dbReference>
<accession>A0A8T0G0R4</accession>
<dbReference type="GO" id="GO:0003676">
    <property type="term" value="F:nucleic acid binding"/>
    <property type="evidence" value="ECO:0007669"/>
    <property type="project" value="InterPro"/>
</dbReference>
<keyword evidence="5" id="KW-1185">Reference proteome</keyword>
<name>A0A8T0G0R4_ARGBR</name>
<feature type="domain" description="CCHC-type" evidence="3">
    <location>
        <begin position="342"/>
        <end position="357"/>
    </location>
</feature>
<feature type="compositionally biased region" description="Basic and acidic residues" evidence="2">
    <location>
        <begin position="318"/>
        <end position="331"/>
    </location>
</feature>
<organism evidence="4 5">
    <name type="scientific">Argiope bruennichi</name>
    <name type="common">Wasp spider</name>
    <name type="synonym">Aranea bruennichi</name>
    <dbReference type="NCBI Taxonomy" id="94029"/>
    <lineage>
        <taxon>Eukaryota</taxon>
        <taxon>Metazoa</taxon>
        <taxon>Ecdysozoa</taxon>
        <taxon>Arthropoda</taxon>
        <taxon>Chelicerata</taxon>
        <taxon>Arachnida</taxon>
        <taxon>Araneae</taxon>
        <taxon>Araneomorphae</taxon>
        <taxon>Entelegynae</taxon>
        <taxon>Araneoidea</taxon>
        <taxon>Araneidae</taxon>
        <taxon>Argiope</taxon>
    </lineage>
</organism>
<sequence>MYKKQIYSQRRSILVWQENLSPRKLIVLKGFQGKTELFLGTCISESADRPGAPERTLVFLRDFLHHRLTLLKPPADIKSLPGWPVASQSLSNFEKRRVPSLANNGQIQFPAQKKIILPDVIRRGTNGNSFLARDSIMEKHHDDPMAGPYGEEGTFQELQALLLDGMRKYINDYVKIVQNAKQIESKQPEGQLVHSAKEKTVLLMPDNHSSHVNITVVNKALDNHIIRFSFPLHCSHHLHSLYVGDYGSFPNYLNIGQTTWMNINPCKTMNIYDIPNTVKDCSSLAVNAVNIMSGFKEVEKLPNWRSKAQTESKASFPVKKEEREDKKSSAHFDDFEKRRDLRCYKCGSREHIRPDCPLFRNVRNSETVNHLSGTDEDEIIAPYTSISEVKGFSMPILRDTGSIIDVICLKVINSEMFTGEHVWVQQPLEEGPISLPLAEVELQGDFGHLKNFGKD</sequence>
<reference evidence="4" key="1">
    <citation type="journal article" date="2020" name="bioRxiv">
        <title>Chromosome-level reference genome of the European wasp spider Argiope bruennichi: a resource for studies on range expansion and evolutionary adaptation.</title>
        <authorList>
            <person name="Sheffer M.M."/>
            <person name="Hoppe A."/>
            <person name="Krehenwinkel H."/>
            <person name="Uhl G."/>
            <person name="Kuss A.W."/>
            <person name="Jensen L."/>
            <person name="Jensen C."/>
            <person name="Gillespie R.G."/>
            <person name="Hoff K.J."/>
            <person name="Prost S."/>
        </authorList>
    </citation>
    <scope>NUCLEOTIDE SEQUENCE</scope>
</reference>